<dbReference type="PANTHER" id="PTHR34706:SF1">
    <property type="entry name" value="VWFA DOMAIN-CONTAINING PROTEIN"/>
    <property type="match status" value="1"/>
</dbReference>
<evidence type="ECO:0008006" key="3">
    <source>
        <dbReference type="Google" id="ProtNLM"/>
    </source>
</evidence>
<dbReference type="EMBL" id="RSCL01000001">
    <property type="protein sequence ID" value="RUT10264.1"/>
    <property type="molecule type" value="Genomic_DNA"/>
</dbReference>
<dbReference type="PANTHER" id="PTHR34706">
    <property type="entry name" value="SLR1338 PROTEIN"/>
    <property type="match status" value="1"/>
</dbReference>
<keyword evidence="2" id="KW-1185">Reference proteome</keyword>
<dbReference type="RefSeq" id="WP_127078959.1">
    <property type="nucleotide sequence ID" value="NZ_RSCL01000001.1"/>
</dbReference>
<comment type="caution">
    <text evidence="1">The sequence shown here is derived from an EMBL/GenBank/DDBJ whole genome shotgun (WGS) entry which is preliminary data.</text>
</comment>
<organism evidence="1 2">
    <name type="scientific">Dulcicalothrix desertica PCC 7102</name>
    <dbReference type="NCBI Taxonomy" id="232991"/>
    <lineage>
        <taxon>Bacteria</taxon>
        <taxon>Bacillati</taxon>
        <taxon>Cyanobacteriota</taxon>
        <taxon>Cyanophyceae</taxon>
        <taxon>Nostocales</taxon>
        <taxon>Calotrichaceae</taxon>
        <taxon>Dulcicalothrix</taxon>
    </lineage>
</organism>
<reference evidence="1" key="1">
    <citation type="submission" date="2018-12" db="EMBL/GenBank/DDBJ databases">
        <authorList>
            <person name="Will S."/>
            <person name="Neumann-Schaal M."/>
            <person name="Henke P."/>
        </authorList>
    </citation>
    <scope>NUCLEOTIDE SEQUENCE</scope>
    <source>
        <strain evidence="1">PCC 7102</strain>
    </source>
</reference>
<name>A0A3S1J9V3_9CYAN</name>
<proteinExistence type="predicted"/>
<dbReference type="AlphaFoldDB" id="A0A3S1J9V3"/>
<gene>
    <name evidence="1" type="ORF">DSM106972_007590</name>
</gene>
<protein>
    <recommendedName>
        <fullName evidence="3">VWFA domain-containing protein</fullName>
    </recommendedName>
</protein>
<accession>A0A3S1J9V3</accession>
<evidence type="ECO:0000313" key="2">
    <source>
        <dbReference type="Proteomes" id="UP000271624"/>
    </source>
</evidence>
<evidence type="ECO:0000313" key="1">
    <source>
        <dbReference type="EMBL" id="RUT10264.1"/>
    </source>
</evidence>
<reference evidence="1" key="2">
    <citation type="journal article" date="2019" name="Genome Biol. Evol.">
        <title>Day and night: Metabolic profiles and evolutionary relationships of six axenic non-marine cyanobacteria.</title>
        <authorList>
            <person name="Will S.E."/>
            <person name="Henke P."/>
            <person name="Boedeker C."/>
            <person name="Huang S."/>
            <person name="Brinkmann H."/>
            <person name="Rohde M."/>
            <person name="Jarek M."/>
            <person name="Friedl T."/>
            <person name="Seufert S."/>
            <person name="Schumacher M."/>
            <person name="Overmann J."/>
            <person name="Neumann-Schaal M."/>
            <person name="Petersen J."/>
        </authorList>
    </citation>
    <scope>NUCLEOTIDE SEQUENCE [LARGE SCALE GENOMIC DNA]</scope>
    <source>
        <strain evidence="1">PCC 7102</strain>
    </source>
</reference>
<dbReference type="OrthoDB" id="1523785at2"/>
<sequence>MDTSILQNRDYTIILAKTSASTAKEPPGYEHRWQDAYESIINLVRACQKFDNDGVTMYVSCRDCKEDNFQQYKYVMPEKLREIVEAHYPPYELDLLGVLQKTLDDYFARKATNQAKPNGEIIIILIDGEPLDRMQVAKVIVEATHKLENHRELGIGFVQVGDDLLARGFLKALDEDLTHAGAKFDIVDTKMIGQLEANSLLQFLLGTLDD</sequence>
<dbReference type="Proteomes" id="UP000271624">
    <property type="component" value="Unassembled WGS sequence"/>
</dbReference>